<proteinExistence type="predicted"/>
<gene>
    <name evidence="2" type="ORF">BAMA_11940</name>
</gene>
<dbReference type="Pfam" id="PF14285">
    <property type="entry name" value="DUF4367"/>
    <property type="match status" value="1"/>
</dbReference>
<evidence type="ECO:0000259" key="1">
    <source>
        <dbReference type="Pfam" id="PF14285"/>
    </source>
</evidence>
<reference evidence="2 3" key="1">
    <citation type="submission" date="2014-06" db="EMBL/GenBank/DDBJ databases">
        <title>Draft genome sequence of Bacillus manliponensis JCM 15802 (MCCC 1A00708).</title>
        <authorList>
            <person name="Lai Q."/>
            <person name="Liu Y."/>
            <person name="Shao Z."/>
        </authorList>
    </citation>
    <scope>NUCLEOTIDE SEQUENCE [LARGE SCALE GENOMIC DNA]</scope>
    <source>
        <strain evidence="2 3">JCM 15802</strain>
    </source>
</reference>
<dbReference type="Proteomes" id="UP000027822">
    <property type="component" value="Unassembled WGS sequence"/>
</dbReference>
<dbReference type="AlphaFoldDB" id="A0A073JU07"/>
<accession>A0A073JU07</accession>
<dbReference type="RefSeq" id="WP_034642816.1">
    <property type="nucleotide sequence ID" value="NZ_CBCSJC010000006.1"/>
</dbReference>
<name>A0A073JU07_9BACI</name>
<evidence type="ECO:0000313" key="2">
    <source>
        <dbReference type="EMBL" id="KEK17671.1"/>
    </source>
</evidence>
<comment type="caution">
    <text evidence="2">The sequence shown here is derived from an EMBL/GenBank/DDBJ whole genome shotgun (WGS) entry which is preliminary data.</text>
</comment>
<dbReference type="OrthoDB" id="2879848at2"/>
<keyword evidence="3" id="KW-1185">Reference proteome</keyword>
<feature type="domain" description="DUF4367" evidence="1">
    <location>
        <begin position="48"/>
        <end position="155"/>
    </location>
</feature>
<protein>
    <recommendedName>
        <fullName evidence="1">DUF4367 domain-containing protein</fullName>
    </recommendedName>
</protein>
<dbReference type="EMBL" id="JOTN01000024">
    <property type="protein sequence ID" value="KEK17671.1"/>
    <property type="molecule type" value="Genomic_DNA"/>
</dbReference>
<dbReference type="InterPro" id="IPR025377">
    <property type="entry name" value="DUF4367"/>
</dbReference>
<organism evidence="2 3">
    <name type="scientific">Bacillus manliponensis</name>
    <dbReference type="NCBI Taxonomy" id="574376"/>
    <lineage>
        <taxon>Bacteria</taxon>
        <taxon>Bacillati</taxon>
        <taxon>Bacillota</taxon>
        <taxon>Bacilli</taxon>
        <taxon>Bacillales</taxon>
        <taxon>Bacillaceae</taxon>
        <taxon>Bacillus</taxon>
        <taxon>Bacillus cereus group</taxon>
    </lineage>
</organism>
<sequence length="157" mass="17940">MKKSSVMLLTVPFFLFGFTQSEESLHQVDREKLVEEVKEVSYKAKLPTQLPFKVKEVEDKSVDIQPNTIETFVTGENGEQIRLHIVKGDVEYSYADELKQEKVEIGNKQGNYITSGSEFVLLEWEDDGIHYELKDFSIDADNKISKADLIATAKSFQ</sequence>
<evidence type="ECO:0000313" key="3">
    <source>
        <dbReference type="Proteomes" id="UP000027822"/>
    </source>
</evidence>